<dbReference type="InterPro" id="IPR008271">
    <property type="entry name" value="Ser/Thr_kinase_AS"/>
</dbReference>
<dbReference type="Gene3D" id="1.10.510.10">
    <property type="entry name" value="Transferase(Phosphotransferase) domain 1"/>
    <property type="match status" value="1"/>
</dbReference>
<sequence>MEMMNEIFIFYSFYSAEIAVGLFYLHNNGIIYRDLKLDNVLLDREGHIKIADFGMCKEGIINEVKTSTFCGTPDYIAPEIILNQKYGKSVDWWAYGVLLFEMLAGQPPFDGEDEEELFTTIKDRNVSYPKSMSFEAMNICKG</sequence>
<dbReference type="InterPro" id="IPR000719">
    <property type="entry name" value="Prot_kinase_dom"/>
</dbReference>
<keyword evidence="1" id="KW-0723">Serine/threonine-protein kinase</keyword>
<keyword evidence="3" id="KW-0808">Transferase</keyword>
<dbReference type="PROSITE" id="PS00108">
    <property type="entry name" value="PROTEIN_KINASE_ST"/>
    <property type="match status" value="1"/>
</dbReference>
<evidence type="ECO:0000313" key="10">
    <source>
        <dbReference type="EMBL" id="CAF5174098.1"/>
    </source>
</evidence>
<accession>A0A8S3F4G4</accession>
<evidence type="ECO:0000256" key="1">
    <source>
        <dbReference type="ARBA" id="ARBA00022527"/>
    </source>
</evidence>
<evidence type="ECO:0000256" key="3">
    <source>
        <dbReference type="ARBA" id="ARBA00022679"/>
    </source>
</evidence>
<evidence type="ECO:0000256" key="7">
    <source>
        <dbReference type="SAM" id="Phobius"/>
    </source>
</evidence>
<feature type="non-terminal residue" evidence="9">
    <location>
        <position position="1"/>
    </location>
</feature>
<organism evidence="9 11">
    <name type="scientific">Rotaria magnacalcarata</name>
    <dbReference type="NCBI Taxonomy" id="392030"/>
    <lineage>
        <taxon>Eukaryota</taxon>
        <taxon>Metazoa</taxon>
        <taxon>Spiralia</taxon>
        <taxon>Gnathifera</taxon>
        <taxon>Rotifera</taxon>
        <taxon>Eurotatoria</taxon>
        <taxon>Bdelloidea</taxon>
        <taxon>Philodinida</taxon>
        <taxon>Philodinidae</taxon>
        <taxon>Rotaria</taxon>
    </lineage>
</organism>
<evidence type="ECO:0000256" key="4">
    <source>
        <dbReference type="ARBA" id="ARBA00022741"/>
    </source>
</evidence>
<evidence type="ECO:0000256" key="2">
    <source>
        <dbReference type="ARBA" id="ARBA00022553"/>
    </source>
</evidence>
<dbReference type="SMART" id="SM00220">
    <property type="entry name" value="S_TKc"/>
    <property type="match status" value="1"/>
</dbReference>
<name>A0A8S3F4G4_9BILA</name>
<reference evidence="9" key="1">
    <citation type="submission" date="2021-02" db="EMBL/GenBank/DDBJ databases">
        <authorList>
            <person name="Nowell W R."/>
        </authorList>
    </citation>
    <scope>NUCLEOTIDE SEQUENCE</scope>
</reference>
<evidence type="ECO:0000256" key="6">
    <source>
        <dbReference type="ARBA" id="ARBA00022840"/>
    </source>
</evidence>
<keyword evidence="7" id="KW-1133">Transmembrane helix</keyword>
<dbReference type="SUPFAM" id="SSF56112">
    <property type="entry name" value="Protein kinase-like (PK-like)"/>
    <property type="match status" value="1"/>
</dbReference>
<protein>
    <recommendedName>
        <fullName evidence="8">Protein kinase domain-containing protein</fullName>
    </recommendedName>
</protein>
<keyword evidence="7" id="KW-0812">Transmembrane</keyword>
<feature type="transmembrane region" description="Helical" evidence="7">
    <location>
        <begin position="7"/>
        <end position="25"/>
    </location>
</feature>
<dbReference type="GO" id="GO:0004674">
    <property type="term" value="F:protein serine/threonine kinase activity"/>
    <property type="evidence" value="ECO:0007669"/>
    <property type="project" value="UniProtKB-KW"/>
</dbReference>
<dbReference type="EMBL" id="CAJOBH010238002">
    <property type="protein sequence ID" value="CAF5098596.1"/>
    <property type="molecule type" value="Genomic_DNA"/>
</dbReference>
<keyword evidence="5" id="KW-0418">Kinase</keyword>
<dbReference type="Proteomes" id="UP000676336">
    <property type="component" value="Unassembled WGS sequence"/>
</dbReference>
<keyword evidence="4" id="KW-0547">Nucleotide-binding</keyword>
<dbReference type="AlphaFoldDB" id="A0A8S3F4G4"/>
<dbReference type="InterPro" id="IPR011009">
    <property type="entry name" value="Kinase-like_dom_sf"/>
</dbReference>
<dbReference type="GO" id="GO:0005524">
    <property type="term" value="F:ATP binding"/>
    <property type="evidence" value="ECO:0007669"/>
    <property type="project" value="UniProtKB-KW"/>
</dbReference>
<feature type="domain" description="Protein kinase" evidence="8">
    <location>
        <begin position="1"/>
        <end position="142"/>
    </location>
</feature>
<dbReference type="FunFam" id="1.10.510.10:FF:000048">
    <property type="entry name" value="Protein kinase C"/>
    <property type="match status" value="1"/>
</dbReference>
<evidence type="ECO:0000313" key="11">
    <source>
        <dbReference type="Proteomes" id="UP000681967"/>
    </source>
</evidence>
<dbReference type="Proteomes" id="UP000681967">
    <property type="component" value="Unassembled WGS sequence"/>
</dbReference>
<dbReference type="Pfam" id="PF00069">
    <property type="entry name" value="Pkinase"/>
    <property type="match status" value="1"/>
</dbReference>
<proteinExistence type="predicted"/>
<dbReference type="PANTHER" id="PTHR24351">
    <property type="entry name" value="RIBOSOMAL PROTEIN S6 KINASE"/>
    <property type="match status" value="1"/>
</dbReference>
<dbReference type="EMBL" id="CAJOBI010314227">
    <property type="protein sequence ID" value="CAF5174098.1"/>
    <property type="molecule type" value="Genomic_DNA"/>
</dbReference>
<evidence type="ECO:0000256" key="5">
    <source>
        <dbReference type="ARBA" id="ARBA00022777"/>
    </source>
</evidence>
<evidence type="ECO:0000259" key="8">
    <source>
        <dbReference type="PROSITE" id="PS50011"/>
    </source>
</evidence>
<comment type="caution">
    <text evidence="9">The sequence shown here is derived from an EMBL/GenBank/DDBJ whole genome shotgun (WGS) entry which is preliminary data.</text>
</comment>
<dbReference type="PROSITE" id="PS50011">
    <property type="entry name" value="PROTEIN_KINASE_DOM"/>
    <property type="match status" value="1"/>
</dbReference>
<keyword evidence="6" id="KW-0067">ATP-binding</keyword>
<keyword evidence="7" id="KW-0472">Membrane</keyword>
<keyword evidence="2" id="KW-0597">Phosphoprotein</keyword>
<evidence type="ECO:0000313" key="9">
    <source>
        <dbReference type="EMBL" id="CAF5098596.1"/>
    </source>
</evidence>
<gene>
    <name evidence="9" type="ORF">BYL167_LOCUS64073</name>
    <name evidence="10" type="ORF">SMN809_LOCUS66880</name>
</gene>